<organism evidence="1">
    <name type="scientific">Pseudo-nitzschia australis</name>
    <dbReference type="NCBI Taxonomy" id="44445"/>
    <lineage>
        <taxon>Eukaryota</taxon>
        <taxon>Sar</taxon>
        <taxon>Stramenopiles</taxon>
        <taxon>Ochrophyta</taxon>
        <taxon>Bacillariophyta</taxon>
        <taxon>Bacillariophyceae</taxon>
        <taxon>Bacillariophycidae</taxon>
        <taxon>Bacillariales</taxon>
        <taxon>Bacillariaceae</taxon>
        <taxon>Pseudo-nitzschia</taxon>
    </lineage>
</organism>
<protein>
    <submittedName>
        <fullName evidence="1">Uncharacterized protein</fullName>
    </submittedName>
</protein>
<reference evidence="1" key="1">
    <citation type="submission" date="2021-01" db="EMBL/GenBank/DDBJ databases">
        <authorList>
            <person name="Corre E."/>
            <person name="Pelletier E."/>
            <person name="Niang G."/>
            <person name="Scheremetjew M."/>
            <person name="Finn R."/>
            <person name="Kale V."/>
            <person name="Holt S."/>
            <person name="Cochrane G."/>
            <person name="Meng A."/>
            <person name="Brown T."/>
            <person name="Cohen L."/>
        </authorList>
    </citation>
    <scope>NUCLEOTIDE SEQUENCE</scope>
    <source>
        <strain evidence="1">10249 10 AB</strain>
    </source>
</reference>
<name>A0A7S4AIM1_9STRA</name>
<gene>
    <name evidence="1" type="ORF">PAUS00366_LOCUS9738</name>
</gene>
<proteinExistence type="predicted"/>
<accession>A0A7S4AIM1</accession>
<dbReference type="AlphaFoldDB" id="A0A7S4AIM1"/>
<evidence type="ECO:0000313" key="1">
    <source>
        <dbReference type="EMBL" id="CAE0716986.1"/>
    </source>
</evidence>
<dbReference type="EMBL" id="HBIX01013138">
    <property type="protein sequence ID" value="CAE0716986.1"/>
    <property type="molecule type" value="Transcribed_RNA"/>
</dbReference>
<sequence length="102" mass="11375">MNNGQLIVRWKKSPLVLNAINNTEFAIIVQQIHDCSDRCVCRYFSIHRACNGAILSECPATMATRTAIPSEARLGMSSNPVFVVRMSRNSDVVIENRYGDTS</sequence>